<dbReference type="Pfam" id="PF13855">
    <property type="entry name" value="LRR_8"/>
    <property type="match status" value="2"/>
</dbReference>
<evidence type="ECO:0000256" key="4">
    <source>
        <dbReference type="ARBA" id="ARBA00023180"/>
    </source>
</evidence>
<feature type="chain" id="PRO_5027965392" description="LRRCT domain-containing protein" evidence="5">
    <location>
        <begin position="19"/>
        <end position="447"/>
    </location>
</feature>
<dbReference type="EMBL" id="CADCXW020000007">
    <property type="protein sequence ID" value="CAD1540258.1"/>
    <property type="molecule type" value="Genomic_DNA"/>
</dbReference>
<evidence type="ECO:0000256" key="3">
    <source>
        <dbReference type="ARBA" id="ARBA00022737"/>
    </source>
</evidence>
<dbReference type="Pfam" id="PF13306">
    <property type="entry name" value="LRR_5"/>
    <property type="match status" value="1"/>
</dbReference>
<dbReference type="GO" id="GO:0005615">
    <property type="term" value="C:extracellular space"/>
    <property type="evidence" value="ECO:0007669"/>
    <property type="project" value="TreeGrafter"/>
</dbReference>
<evidence type="ECO:0000256" key="1">
    <source>
        <dbReference type="ARBA" id="ARBA00022614"/>
    </source>
</evidence>
<dbReference type="AlphaFoldDB" id="A0A6V7IM97"/>
<dbReference type="InterPro" id="IPR026906">
    <property type="entry name" value="LRR_5"/>
</dbReference>
<dbReference type="GO" id="GO:0031012">
    <property type="term" value="C:extracellular matrix"/>
    <property type="evidence" value="ECO:0007669"/>
    <property type="project" value="TreeGrafter"/>
</dbReference>
<reference evidence="6" key="1">
    <citation type="submission" date="2020-07" db="EMBL/GenBank/DDBJ databases">
        <authorList>
            <person name="Ferguson B K."/>
        </authorList>
    </citation>
    <scope>NUCLEOTIDE SEQUENCE</scope>
    <source>
        <strain evidence="6">L06</strain>
    </source>
</reference>
<sequence>MKFLIALIVISLTLSTLAEDPLCFLDNDKFTVCIESGRLAKVTGRRSEKSYTMRVNSNLTIGSGAFERTSLRFLHLRFGEADSLRLNDLELILLPNSFDGMDELAELEVYNAQINYTGKPLEYLKNLETLTWSSSRLEKVPTELLEGAPNLKNLEIVNNQITVLRANDFAPLRELNKLDLRITQLGKLDAGCFDGLDELTLLDLSYCQLTHLPDVFSNLKNLKELNLRDCDIATIEPNALQGMPALQELNLVGNQLRDIPIGTFDQLPGLRLLLLDRNYWINVKRGLFNNIPSLERLSMEDLQMGSIEPGAFSGMNISVMDLQACDVVVPGAFEGLVVDEMKLAGWHYDRVPKNFKGLTSRVLDLSSNSIKSIKSDDFAGVTTEIINLHWNSIKEIAPGAFKNTTVSKIILTKNPIKDVNKTLIGVPESVVIEEDYLEKKWYEDDDD</sequence>
<evidence type="ECO:0008006" key="7">
    <source>
        <dbReference type="Google" id="ProtNLM"/>
    </source>
</evidence>
<dbReference type="SMART" id="SM00369">
    <property type="entry name" value="LRR_TYP"/>
    <property type="match status" value="10"/>
</dbReference>
<gene>
    <name evidence="6" type="ORF">BBRV_LOCUS27905</name>
</gene>
<dbReference type="PANTHER" id="PTHR24373:SF370">
    <property type="entry name" value="FISH-LIPS, ISOFORM E"/>
    <property type="match status" value="1"/>
</dbReference>
<dbReference type="InterPro" id="IPR050328">
    <property type="entry name" value="Dev_Immune_Receptor"/>
</dbReference>
<name>A0A6V7IM97_9HYME</name>
<keyword evidence="2 5" id="KW-0732">Signal</keyword>
<keyword evidence="1" id="KW-0433">Leucine-rich repeat</keyword>
<evidence type="ECO:0000256" key="2">
    <source>
        <dbReference type="ARBA" id="ARBA00022729"/>
    </source>
</evidence>
<dbReference type="InterPro" id="IPR001611">
    <property type="entry name" value="Leu-rich_rpt"/>
</dbReference>
<dbReference type="SUPFAM" id="SSF52058">
    <property type="entry name" value="L domain-like"/>
    <property type="match status" value="1"/>
</dbReference>
<keyword evidence="3" id="KW-0677">Repeat</keyword>
<dbReference type="InterPro" id="IPR003591">
    <property type="entry name" value="Leu-rich_rpt_typical-subtyp"/>
</dbReference>
<evidence type="ECO:0000313" key="6">
    <source>
        <dbReference type="EMBL" id="CAD1540258.1"/>
    </source>
</evidence>
<evidence type="ECO:0000256" key="5">
    <source>
        <dbReference type="SAM" id="SignalP"/>
    </source>
</evidence>
<accession>A0A6V7IM97</accession>
<keyword evidence="4" id="KW-0325">Glycoprotein</keyword>
<feature type="signal peptide" evidence="5">
    <location>
        <begin position="1"/>
        <end position="18"/>
    </location>
</feature>
<dbReference type="PANTHER" id="PTHR24373">
    <property type="entry name" value="SLIT RELATED LEUCINE-RICH REPEAT NEURONAL PROTEIN"/>
    <property type="match status" value="1"/>
</dbReference>
<proteinExistence type="predicted"/>
<protein>
    <recommendedName>
        <fullName evidence="7">LRRCT domain-containing protein</fullName>
    </recommendedName>
</protein>
<dbReference type="Gene3D" id="3.80.10.10">
    <property type="entry name" value="Ribonuclease Inhibitor"/>
    <property type="match status" value="2"/>
</dbReference>
<organism evidence="6">
    <name type="scientific">Bracon brevicornis</name>
    <dbReference type="NCBI Taxonomy" id="1563983"/>
    <lineage>
        <taxon>Eukaryota</taxon>
        <taxon>Metazoa</taxon>
        <taxon>Ecdysozoa</taxon>
        <taxon>Arthropoda</taxon>
        <taxon>Hexapoda</taxon>
        <taxon>Insecta</taxon>
        <taxon>Pterygota</taxon>
        <taxon>Neoptera</taxon>
        <taxon>Endopterygota</taxon>
        <taxon>Hymenoptera</taxon>
        <taxon>Apocrita</taxon>
        <taxon>Ichneumonoidea</taxon>
        <taxon>Braconidae</taxon>
        <taxon>Braconinae</taxon>
        <taxon>Bracon</taxon>
    </lineage>
</organism>
<dbReference type="Pfam" id="PF00560">
    <property type="entry name" value="LRR_1"/>
    <property type="match status" value="1"/>
</dbReference>
<dbReference type="InterPro" id="IPR032675">
    <property type="entry name" value="LRR_dom_sf"/>
</dbReference>
<dbReference type="FunFam" id="3.80.10.10:FF:000770">
    <property type="entry name" value="Uncharacterized protein"/>
    <property type="match status" value="1"/>
</dbReference>